<dbReference type="Proteomes" id="UP000605897">
    <property type="component" value="Unassembled WGS sequence"/>
</dbReference>
<dbReference type="RefSeq" id="WP_191246232.1">
    <property type="nucleotide sequence ID" value="NZ_BNAU01000004.1"/>
</dbReference>
<reference evidence="4" key="1">
    <citation type="journal article" date="2019" name="Int. J. Syst. Evol. Microbiol.">
        <title>The Global Catalogue of Microorganisms (GCM) 10K type strain sequencing project: providing services to taxonomists for standard genome sequencing and annotation.</title>
        <authorList>
            <consortium name="The Broad Institute Genomics Platform"/>
            <consortium name="The Broad Institute Genome Sequencing Center for Infectious Disease"/>
            <person name="Wu L."/>
            <person name="Ma J."/>
        </authorList>
    </citation>
    <scope>NUCLEOTIDE SEQUENCE [LARGE SCALE GENOMIC DNA]</scope>
    <source>
        <strain evidence="4">CGMCC 4.7677</strain>
    </source>
</reference>
<protein>
    <recommendedName>
        <fullName evidence="5">Cell surface protein</fullName>
    </recommendedName>
</protein>
<feature type="region of interest" description="Disordered" evidence="1">
    <location>
        <begin position="109"/>
        <end position="130"/>
    </location>
</feature>
<evidence type="ECO:0000313" key="3">
    <source>
        <dbReference type="EMBL" id="GHF03698.1"/>
    </source>
</evidence>
<evidence type="ECO:0000256" key="1">
    <source>
        <dbReference type="SAM" id="MobiDB-lite"/>
    </source>
</evidence>
<gene>
    <name evidence="3" type="ORF">GCM10017786_41860</name>
</gene>
<feature type="region of interest" description="Disordered" evidence="1">
    <location>
        <begin position="85"/>
        <end position="104"/>
    </location>
</feature>
<organism evidence="3 4">
    <name type="scientific">Amycolatopsis deserti</name>
    <dbReference type="NCBI Taxonomy" id="185696"/>
    <lineage>
        <taxon>Bacteria</taxon>
        <taxon>Bacillati</taxon>
        <taxon>Actinomycetota</taxon>
        <taxon>Actinomycetes</taxon>
        <taxon>Pseudonocardiales</taxon>
        <taxon>Pseudonocardiaceae</taxon>
        <taxon>Amycolatopsis</taxon>
    </lineage>
</organism>
<evidence type="ECO:0000256" key="2">
    <source>
        <dbReference type="SAM" id="SignalP"/>
    </source>
</evidence>
<dbReference type="EMBL" id="BNAU01000004">
    <property type="protein sequence ID" value="GHF03698.1"/>
    <property type="molecule type" value="Genomic_DNA"/>
</dbReference>
<keyword evidence="4" id="KW-1185">Reference proteome</keyword>
<feature type="signal peptide" evidence="2">
    <location>
        <begin position="1"/>
        <end position="19"/>
    </location>
</feature>
<feature type="compositionally biased region" description="Low complexity" evidence="1">
    <location>
        <begin position="92"/>
        <end position="104"/>
    </location>
</feature>
<evidence type="ECO:0008006" key="5">
    <source>
        <dbReference type="Google" id="ProtNLM"/>
    </source>
</evidence>
<comment type="caution">
    <text evidence="3">The sequence shown here is derived from an EMBL/GenBank/DDBJ whole genome shotgun (WGS) entry which is preliminary data.</text>
</comment>
<feature type="chain" id="PRO_5047365770" description="Cell surface protein" evidence="2">
    <location>
        <begin position="20"/>
        <end position="166"/>
    </location>
</feature>
<sequence>MRGNFARIVAAVVAGSVLALTGAAAVAVADGSGTSSTQAAGEQLLQLRTQLVDSAYSADVPGTQRALGQMSPLLGDLAAGEKYTVQSDTRETAASAKTDADTTSRIIADPSQASTVKQVPSASPLQNPPPPLDIVADLLKTLIQKLTELLNALTGAPPPALTVPAA</sequence>
<keyword evidence="2" id="KW-0732">Signal</keyword>
<accession>A0ABQ3J9R7</accession>
<evidence type="ECO:0000313" key="4">
    <source>
        <dbReference type="Proteomes" id="UP000605897"/>
    </source>
</evidence>
<proteinExistence type="predicted"/>
<name>A0ABQ3J9R7_9PSEU</name>